<gene>
    <name evidence="1" type="ORF">HMPREF0083_03470</name>
</gene>
<organism evidence="1 2">
    <name type="scientific">Aneurinibacillus aneurinilyticus ATCC 12856</name>
    <dbReference type="NCBI Taxonomy" id="649747"/>
    <lineage>
        <taxon>Bacteria</taxon>
        <taxon>Bacillati</taxon>
        <taxon>Bacillota</taxon>
        <taxon>Bacilli</taxon>
        <taxon>Bacillales</taxon>
        <taxon>Paenibacillaceae</taxon>
        <taxon>Aneurinibacillus group</taxon>
        <taxon>Aneurinibacillus</taxon>
    </lineage>
</organism>
<proteinExistence type="predicted"/>
<accession>U1X1P6</accession>
<sequence>MEVGKSEKKRLDAPCALAKERPTCLFPTSDAPLSFSYFLPQEEVDSSSQMYIGKSVQRVLTPFVRFFIL</sequence>
<protein>
    <submittedName>
        <fullName evidence="1">Uncharacterized protein</fullName>
    </submittedName>
</protein>
<dbReference type="AlphaFoldDB" id="U1X1P6"/>
<dbReference type="HOGENOM" id="CLU_2766850_0_0_9"/>
<dbReference type="STRING" id="649747.HMPREF0083_03470"/>
<dbReference type="Proteomes" id="UP000016511">
    <property type="component" value="Unassembled WGS sequence"/>
</dbReference>
<evidence type="ECO:0000313" key="1">
    <source>
        <dbReference type="EMBL" id="ERI08448.1"/>
    </source>
</evidence>
<keyword evidence="2" id="KW-1185">Reference proteome</keyword>
<comment type="caution">
    <text evidence="1">The sequence shown here is derived from an EMBL/GenBank/DDBJ whole genome shotgun (WGS) entry which is preliminary data.</text>
</comment>
<reference evidence="1 2" key="1">
    <citation type="submission" date="2013-08" db="EMBL/GenBank/DDBJ databases">
        <authorList>
            <person name="Weinstock G."/>
            <person name="Sodergren E."/>
            <person name="Wylie T."/>
            <person name="Fulton L."/>
            <person name="Fulton R."/>
            <person name="Fronick C."/>
            <person name="O'Laughlin M."/>
            <person name="Godfrey J."/>
            <person name="Miner T."/>
            <person name="Herter B."/>
            <person name="Appelbaum E."/>
            <person name="Cordes M."/>
            <person name="Lek S."/>
            <person name="Wollam A."/>
            <person name="Pepin K.H."/>
            <person name="Palsikar V.B."/>
            <person name="Mitreva M."/>
            <person name="Wilson R.K."/>
        </authorList>
    </citation>
    <scope>NUCLEOTIDE SEQUENCE [LARGE SCALE GENOMIC DNA]</scope>
    <source>
        <strain evidence="1 2">ATCC 12856</strain>
    </source>
</reference>
<name>U1X1P6_ANEAE</name>
<dbReference type="EMBL" id="AWSJ01000206">
    <property type="protein sequence ID" value="ERI08448.1"/>
    <property type="molecule type" value="Genomic_DNA"/>
</dbReference>
<evidence type="ECO:0000313" key="2">
    <source>
        <dbReference type="Proteomes" id="UP000016511"/>
    </source>
</evidence>